<accession>A0ABR7PE51</accession>
<reference evidence="1 2" key="1">
    <citation type="submission" date="2020-08" db="EMBL/GenBank/DDBJ databases">
        <title>Genome public.</title>
        <authorList>
            <person name="Liu C."/>
            <person name="Sun Q."/>
        </authorList>
    </citation>
    <scope>NUCLEOTIDE SEQUENCE [LARGE SCALE GENOMIC DNA]</scope>
    <source>
        <strain evidence="1 2">3_YM_SP_D4_24.mj</strain>
    </source>
</reference>
<dbReference type="RefSeq" id="WP_187559153.1">
    <property type="nucleotide sequence ID" value="NZ_JACRTP010000007.1"/>
</dbReference>
<name>A0ABR7PE51_9FIRM</name>
<evidence type="ECO:0000313" key="2">
    <source>
        <dbReference type="Proteomes" id="UP000661649"/>
    </source>
</evidence>
<keyword evidence="2" id="KW-1185">Reference proteome</keyword>
<comment type="caution">
    <text evidence="1">The sequence shown here is derived from an EMBL/GenBank/DDBJ whole genome shotgun (WGS) entry which is preliminary data.</text>
</comment>
<evidence type="ECO:0000313" key="1">
    <source>
        <dbReference type="EMBL" id="MBC8629705.1"/>
    </source>
</evidence>
<sequence>MWKIEITWKQLYEDIYVKFTKNESDQKTFIKEIFPDGLYQKMFVRSGKVQGKYVSLVCRATIDAKKRFLDASDYLIQLKNEAHEDYNFEENPMLQEFAENWKRLVPACTETQENKVAKAVYRLIDKIEEEKDELFIKERLFQLYDKQEYAQILAVFSIIASTLCSFGMENTKFSEQDLKLHSLFLPKLVEEEEESDAIKIAQEMLHKEEGSLEELKECLGIALNNPYEKGKANYLLARRAYQLKDKKAGNAFLKEAVKFSYEPAKLWKNNADAEAMLEKIRIIYQNPASDGEDVMRCCKGCEKILYLTPAVEKSYRGEAAFVLYKYIRAGKYQSSTNETADYYLKISNNCGFYLAQEEWKVNNESRIIPQIMQAETATVGRCYSNTKNKYAKIFEKTIPESWERWLAEFDLTVMQMKIHEKTAKRFLFLDDDFEKNIENLFELLQLIKDEKPETKELNIEIFIRNDSEIARALIDTALSGLPEYTIPVFIIDDDKTAAQQLLSHHPLFYPVRAVDLKESAKKLKEDRPILHFIILGTSRVAKWLVREAFWMMGFRENAILCKITVLDEKGEEFVRKIKAEYPGMVKSDFDVEEIELPEVLGENIDFHSFQLADILKNIMDETPYSYFAVATESDEENLSLATRIREILVRNNIEQRNKTALETPNPIAVLCRKDQLAWTAKRLVIEKEIYGDRWFNTWSFIPFGNLSAYYSWDLVAGGTFEKLSKCIHYQFAGLSPEETKAGSEKAELQDKVYYGRQYNHDSSYSLALSMPYRIFQFRDINGNQIMPIAWEIWDEKAFASVEQLNYLANRSRGVKESEYKTVAVWEHDRWVRWMLSRGWLPANVEDAVFAVKCGNERQQLFVAKLHPCICAYEGQKELKLALKNECGMDKDFYSYDMANIKDTKRLLALEWLKEREKEDGERD</sequence>
<protein>
    <submittedName>
        <fullName evidence="1">Uncharacterized protein</fullName>
    </submittedName>
</protein>
<dbReference type="EMBL" id="JACRTP010000007">
    <property type="protein sequence ID" value="MBC8629705.1"/>
    <property type="molecule type" value="Genomic_DNA"/>
</dbReference>
<gene>
    <name evidence="1" type="ORF">H8712_14010</name>
</gene>
<dbReference type="Proteomes" id="UP000661649">
    <property type="component" value="Unassembled WGS sequence"/>
</dbReference>
<organism evidence="1 2">
    <name type="scientific">Blautia stercoris</name>
    <dbReference type="NCBI Taxonomy" id="871664"/>
    <lineage>
        <taxon>Bacteria</taxon>
        <taxon>Bacillati</taxon>
        <taxon>Bacillota</taxon>
        <taxon>Clostridia</taxon>
        <taxon>Lachnospirales</taxon>
        <taxon>Lachnospiraceae</taxon>
        <taxon>Blautia</taxon>
    </lineage>
</organism>
<proteinExistence type="predicted"/>